<gene>
    <name evidence="3" type="ORF">BcabD6B2_38900</name>
</gene>
<sequence>MMGSALIAPQLKRHMVGSAFFRGTLPLESRAAFLSRAPFGSRASKSHAKTAANSDFNLDLSEYDRNDCKVTVTAGVGGTEAFDWCKMLGRMYRRFIQHYSPPDAWDIEKYGELPRALAYVEGSLVPGDKVGCRVIEFEVRGAYAFKLFKGEKGTHRLVRNSPYNAMRKRQTTFTSVQVVPVLSDGDSDVQRYHASRQVTDRDVTVETMRSGGKGGQNVNKVETAEFSVRVTHKKTGLSVRVQTERSQAQNREIAMRRISEMVDAHYKEQLHEKFNELRGEEVEPDWGRHMRSYILNPEQRFKDHRTDWETAEVHAVLDGDLMSVMLSYLDYCKKLE</sequence>
<comment type="similarity">
    <text evidence="1">Belongs to the prokaryotic/mitochondrial release factor family.</text>
</comment>
<evidence type="ECO:0000313" key="4">
    <source>
        <dbReference type="Proteomes" id="UP001497744"/>
    </source>
</evidence>
<dbReference type="Gene3D" id="3.30.70.1660">
    <property type="match status" value="1"/>
</dbReference>
<dbReference type="GO" id="GO:0005737">
    <property type="term" value="C:cytoplasm"/>
    <property type="evidence" value="ECO:0007669"/>
    <property type="project" value="UniProtKB-ARBA"/>
</dbReference>
<dbReference type="GeneID" id="94195936"/>
<dbReference type="PANTHER" id="PTHR43116">
    <property type="entry name" value="PEPTIDE CHAIN RELEASE FACTOR 2"/>
    <property type="match status" value="1"/>
</dbReference>
<dbReference type="InterPro" id="IPR045853">
    <property type="entry name" value="Pep_chain_release_fac_I_sf"/>
</dbReference>
<comment type="caution">
    <text evidence="3">The sequence shown here is derived from an EMBL/GenBank/DDBJ whole genome shotgun (WGS) entry which is preliminary data.</text>
</comment>
<evidence type="ECO:0000313" key="3">
    <source>
        <dbReference type="EMBL" id="GIX64455.1"/>
    </source>
</evidence>
<organism evidence="3 4">
    <name type="scientific">Babesia caballi</name>
    <dbReference type="NCBI Taxonomy" id="5871"/>
    <lineage>
        <taxon>Eukaryota</taxon>
        <taxon>Sar</taxon>
        <taxon>Alveolata</taxon>
        <taxon>Apicomplexa</taxon>
        <taxon>Aconoidasida</taxon>
        <taxon>Piroplasmida</taxon>
        <taxon>Babesiidae</taxon>
        <taxon>Babesia</taxon>
    </lineage>
</organism>
<protein>
    <submittedName>
        <fullName evidence="3">Peptide chain release factor 2</fullName>
    </submittedName>
</protein>
<feature type="domain" description="Peptide chain release factor" evidence="2">
    <location>
        <begin position="32"/>
        <end position="151"/>
    </location>
</feature>
<keyword evidence="4" id="KW-1185">Reference proteome</keyword>
<proteinExistence type="inferred from homology"/>
<accession>A0AAV4LXW4</accession>
<reference evidence="3 4" key="1">
    <citation type="submission" date="2021-06" db="EMBL/GenBank/DDBJ databases">
        <title>Genome sequence of Babesia caballi.</title>
        <authorList>
            <person name="Yamagishi J."/>
            <person name="Kidaka T."/>
            <person name="Ochi A."/>
        </authorList>
    </citation>
    <scope>NUCLEOTIDE SEQUENCE [LARGE SCALE GENOMIC DNA]</scope>
    <source>
        <strain evidence="3">USDA-D6B2</strain>
    </source>
</reference>
<dbReference type="RefSeq" id="XP_067716524.1">
    <property type="nucleotide sequence ID" value="XM_067860423.1"/>
</dbReference>
<dbReference type="Pfam" id="PF00472">
    <property type="entry name" value="RF-1"/>
    <property type="match status" value="1"/>
</dbReference>
<dbReference type="Gene3D" id="3.30.160.20">
    <property type="match status" value="1"/>
</dbReference>
<dbReference type="Pfam" id="PF03462">
    <property type="entry name" value="PCRF"/>
    <property type="match status" value="1"/>
</dbReference>
<dbReference type="SUPFAM" id="SSF75620">
    <property type="entry name" value="Release factor"/>
    <property type="match status" value="1"/>
</dbReference>
<dbReference type="Proteomes" id="UP001497744">
    <property type="component" value="Unassembled WGS sequence"/>
</dbReference>
<dbReference type="InterPro" id="IPR005139">
    <property type="entry name" value="PCRF"/>
</dbReference>
<name>A0AAV4LXW4_BABCB</name>
<dbReference type="SMART" id="SM00937">
    <property type="entry name" value="PCRF"/>
    <property type="match status" value="1"/>
</dbReference>
<dbReference type="PANTHER" id="PTHR43116:SF3">
    <property type="entry name" value="CLASS I PEPTIDE CHAIN RELEASE FACTOR"/>
    <property type="match status" value="1"/>
</dbReference>
<dbReference type="EMBL" id="BPLF01000003">
    <property type="protein sequence ID" value="GIX64455.1"/>
    <property type="molecule type" value="Genomic_DNA"/>
</dbReference>
<evidence type="ECO:0000259" key="2">
    <source>
        <dbReference type="SMART" id="SM00937"/>
    </source>
</evidence>
<dbReference type="InterPro" id="IPR000352">
    <property type="entry name" value="Pep_chain_release_fac_I"/>
</dbReference>
<evidence type="ECO:0000256" key="1">
    <source>
        <dbReference type="ARBA" id="ARBA00010835"/>
    </source>
</evidence>
<dbReference type="GO" id="GO:0003747">
    <property type="term" value="F:translation release factor activity"/>
    <property type="evidence" value="ECO:0007669"/>
    <property type="project" value="InterPro"/>
</dbReference>
<dbReference type="AlphaFoldDB" id="A0AAV4LXW4"/>